<evidence type="ECO:0000259" key="1">
    <source>
        <dbReference type="PROSITE" id="PS51819"/>
    </source>
</evidence>
<organism evidence="2 3">
    <name type="scientific">Microbulbifer variabilis</name>
    <dbReference type="NCBI Taxonomy" id="266805"/>
    <lineage>
        <taxon>Bacteria</taxon>
        <taxon>Pseudomonadati</taxon>
        <taxon>Pseudomonadota</taxon>
        <taxon>Gammaproteobacteria</taxon>
        <taxon>Cellvibrionales</taxon>
        <taxon>Microbulbiferaceae</taxon>
        <taxon>Microbulbifer</taxon>
    </lineage>
</organism>
<evidence type="ECO:0000313" key="3">
    <source>
        <dbReference type="Proteomes" id="UP001055658"/>
    </source>
</evidence>
<dbReference type="InterPro" id="IPR029068">
    <property type="entry name" value="Glyas_Bleomycin-R_OHBP_Dase"/>
</dbReference>
<dbReference type="InterPro" id="IPR004360">
    <property type="entry name" value="Glyas_Fos-R_dOase_dom"/>
</dbReference>
<dbReference type="PROSITE" id="PS51819">
    <property type="entry name" value="VOC"/>
    <property type="match status" value="1"/>
</dbReference>
<reference evidence="2" key="1">
    <citation type="submission" date="2022-02" db="EMBL/GenBank/DDBJ databases">
        <title>Coral-associated bacteria.</title>
        <authorList>
            <person name="Tang K."/>
            <person name="Wang X."/>
        </authorList>
    </citation>
    <scope>NUCLEOTIDE SEQUENCE</scope>
    <source>
        <strain evidence="2">SCSIO 43006</strain>
    </source>
</reference>
<dbReference type="Gene3D" id="3.10.180.10">
    <property type="entry name" value="2,3-Dihydroxybiphenyl 1,2-Dioxygenase, domain 1"/>
    <property type="match status" value="1"/>
</dbReference>
<accession>A0ABY4VEW1</accession>
<dbReference type="RefSeq" id="WP_252085154.1">
    <property type="nucleotide sequence ID" value="NZ_CP092418.1"/>
</dbReference>
<keyword evidence="3" id="KW-1185">Reference proteome</keyword>
<dbReference type="PANTHER" id="PTHR35006:SF1">
    <property type="entry name" value="BLL2941 PROTEIN"/>
    <property type="match status" value="1"/>
</dbReference>
<dbReference type="EMBL" id="CP092418">
    <property type="protein sequence ID" value="USD22801.1"/>
    <property type="molecule type" value="Genomic_DNA"/>
</dbReference>
<dbReference type="Proteomes" id="UP001055658">
    <property type="component" value="Chromosome"/>
</dbReference>
<dbReference type="Pfam" id="PF00903">
    <property type="entry name" value="Glyoxalase"/>
    <property type="match status" value="1"/>
</dbReference>
<dbReference type="InterPro" id="IPR037523">
    <property type="entry name" value="VOC_core"/>
</dbReference>
<dbReference type="SUPFAM" id="SSF54593">
    <property type="entry name" value="Glyoxalase/Bleomycin resistance protein/Dihydroxybiphenyl dioxygenase"/>
    <property type="match status" value="1"/>
</dbReference>
<proteinExistence type="predicted"/>
<gene>
    <name evidence="2" type="ORF">MJO52_06590</name>
</gene>
<evidence type="ECO:0000313" key="2">
    <source>
        <dbReference type="EMBL" id="USD22801.1"/>
    </source>
</evidence>
<dbReference type="PANTHER" id="PTHR35006">
    <property type="entry name" value="GLYOXALASE FAMILY PROTEIN (AFU_ORTHOLOGUE AFUA_5G14830)"/>
    <property type="match status" value="1"/>
</dbReference>
<dbReference type="CDD" id="cd07262">
    <property type="entry name" value="VOC_like"/>
    <property type="match status" value="1"/>
</dbReference>
<sequence>MISHISLGTNNLEQTRSFYGRLISLLRGKEIYASRTVVFWEFLNSSTKLALTVPFNNESANFGNGTMVALKAENKKEVDRIYFMALSLGAVSEGEPGHRDPGAFYGAYFRDLDGNKIAIFSR</sequence>
<protein>
    <submittedName>
        <fullName evidence="2">VOC family protein</fullName>
    </submittedName>
</protein>
<name>A0ABY4VEW1_9GAMM</name>
<feature type="domain" description="VOC" evidence="1">
    <location>
        <begin position="1"/>
        <end position="122"/>
    </location>
</feature>